<evidence type="ECO:0000259" key="5">
    <source>
        <dbReference type="PROSITE" id="PS50245"/>
    </source>
</evidence>
<evidence type="ECO:0000313" key="6">
    <source>
        <dbReference type="EMBL" id="PIC22151.1"/>
    </source>
</evidence>
<dbReference type="FunFam" id="2.30.30.190:FF:000013">
    <property type="entry name" value="Tubulin-folding cofactor B"/>
    <property type="match status" value="1"/>
</dbReference>
<gene>
    <name evidence="6" type="primary">Cni-tbcb-1</name>
    <name evidence="6" type="synonym">Cnig_chr_V.g16304</name>
    <name evidence="6" type="ORF">B9Z55_016304</name>
</gene>
<proteinExistence type="inferred from homology"/>
<dbReference type="GO" id="GO:0005829">
    <property type="term" value="C:cytosol"/>
    <property type="evidence" value="ECO:0007669"/>
    <property type="project" value="UniProtKB-ARBA"/>
</dbReference>
<keyword evidence="3" id="KW-0143">Chaperone</keyword>
<dbReference type="GO" id="GO:0007023">
    <property type="term" value="P:post-chaperonin tubulin folding pathway"/>
    <property type="evidence" value="ECO:0007669"/>
    <property type="project" value="InterPro"/>
</dbReference>
<dbReference type="SMART" id="SM01052">
    <property type="entry name" value="CAP_GLY"/>
    <property type="match status" value="1"/>
</dbReference>
<dbReference type="GO" id="GO:0007021">
    <property type="term" value="P:tubulin complex assembly"/>
    <property type="evidence" value="ECO:0007669"/>
    <property type="project" value="InterPro"/>
</dbReference>
<evidence type="ECO:0000256" key="1">
    <source>
        <dbReference type="ARBA" id="ARBA00004496"/>
    </source>
</evidence>
<dbReference type="Pfam" id="PF14560">
    <property type="entry name" value="Ubiquitin_2"/>
    <property type="match status" value="1"/>
</dbReference>
<dbReference type="Proteomes" id="UP000230233">
    <property type="component" value="Chromosome V"/>
</dbReference>
<keyword evidence="2" id="KW-0963">Cytoplasm</keyword>
<dbReference type="InterPro" id="IPR000626">
    <property type="entry name" value="Ubiquitin-like_dom"/>
</dbReference>
<dbReference type="Gene3D" id="3.10.20.90">
    <property type="entry name" value="Phosphatidylinositol 3-kinase Catalytic Subunit, Chain A, domain 1"/>
    <property type="match status" value="1"/>
</dbReference>
<dbReference type="PANTHER" id="PTHR18916">
    <property type="entry name" value="DYNACTIN 1-RELATED MICROTUBULE-BINDING"/>
    <property type="match status" value="1"/>
</dbReference>
<dbReference type="InterPro" id="IPR036859">
    <property type="entry name" value="CAP-Gly_dom_sf"/>
</dbReference>
<dbReference type="EMBL" id="PDUG01000005">
    <property type="protein sequence ID" value="PIC22151.1"/>
    <property type="molecule type" value="Genomic_DNA"/>
</dbReference>
<dbReference type="SUPFAM" id="SSF74924">
    <property type="entry name" value="Cap-Gly domain"/>
    <property type="match status" value="1"/>
</dbReference>
<dbReference type="InterPro" id="IPR029071">
    <property type="entry name" value="Ubiquitin-like_domsf"/>
</dbReference>
<comment type="caution">
    <text evidence="6">The sequence shown here is derived from an EMBL/GenBank/DDBJ whole genome shotgun (WGS) entry which is preliminary data.</text>
</comment>
<feature type="domain" description="CAP-Gly" evidence="5">
    <location>
        <begin position="200"/>
        <end position="242"/>
    </location>
</feature>
<dbReference type="OrthoDB" id="5295208at2759"/>
<comment type="similarity">
    <text evidence="4">Belongs to the TBCB family.</text>
</comment>
<dbReference type="GO" id="GO:0035371">
    <property type="term" value="C:microtubule plus-end"/>
    <property type="evidence" value="ECO:0007669"/>
    <property type="project" value="TreeGrafter"/>
</dbReference>
<dbReference type="GO" id="GO:0005634">
    <property type="term" value="C:nucleus"/>
    <property type="evidence" value="ECO:0007669"/>
    <property type="project" value="TreeGrafter"/>
</dbReference>
<dbReference type="AlphaFoldDB" id="A0A2G5T4Y1"/>
<dbReference type="Gene3D" id="2.30.30.190">
    <property type="entry name" value="CAP Gly-rich-like domain"/>
    <property type="match status" value="1"/>
</dbReference>
<dbReference type="PANTHER" id="PTHR18916:SF85">
    <property type="entry name" value="TUBULIN-FOLDING COFACTOR B"/>
    <property type="match status" value="1"/>
</dbReference>
<keyword evidence="7" id="KW-1185">Reference proteome</keyword>
<dbReference type="GO" id="GO:0043014">
    <property type="term" value="F:alpha-tubulin binding"/>
    <property type="evidence" value="ECO:0007669"/>
    <property type="project" value="InterPro"/>
</dbReference>
<dbReference type="PROSITE" id="PS50245">
    <property type="entry name" value="CAP_GLY_2"/>
    <property type="match status" value="1"/>
</dbReference>
<dbReference type="CDD" id="cd01789">
    <property type="entry name" value="Ubl_TBCB"/>
    <property type="match status" value="1"/>
</dbReference>
<evidence type="ECO:0000256" key="3">
    <source>
        <dbReference type="ARBA" id="ARBA00023186"/>
    </source>
</evidence>
<dbReference type="PROSITE" id="PS00845">
    <property type="entry name" value="CAP_GLY_1"/>
    <property type="match status" value="1"/>
</dbReference>
<evidence type="ECO:0000313" key="7">
    <source>
        <dbReference type="Proteomes" id="UP000230233"/>
    </source>
</evidence>
<dbReference type="GO" id="GO:0051010">
    <property type="term" value="F:microtubule plus-end binding"/>
    <property type="evidence" value="ECO:0007669"/>
    <property type="project" value="TreeGrafter"/>
</dbReference>
<evidence type="ECO:0000256" key="4">
    <source>
        <dbReference type="ARBA" id="ARBA00025779"/>
    </source>
</evidence>
<comment type="subcellular location">
    <subcellularLocation>
        <location evidence="1">Cytoplasm</location>
    </subcellularLocation>
</comment>
<sequence length="259" mass="28850">MIKNLSVDDFFIPLTGTEIIELKNTSKSKMSEVYDLEITTNATDFPMEKKYAATISLNDLKKKLELVVGTTAESMRIQLFDGDDQLKGELTDGSKSLKDLGVRDGYRIHAVDVTGGNEDFKDESMVEKYEMSDDAYDKRTDSVRAWKKKMQEEQGVGAVPVEKEGDSANEEAAKRIKIGDRCEVTVGAHMARRGEVAFVGATKFKEGIWVGVRYDEPVGKNDGSVTGVRYFECEPKYGGFVRPVDVKVGDYPELSIDEI</sequence>
<dbReference type="SUPFAM" id="SSF54236">
    <property type="entry name" value="Ubiquitin-like"/>
    <property type="match status" value="1"/>
</dbReference>
<reference evidence="7" key="1">
    <citation type="submission" date="2017-10" db="EMBL/GenBank/DDBJ databases">
        <title>Rapid genome shrinkage in a self-fertile nematode reveals novel sperm competition proteins.</title>
        <authorList>
            <person name="Yin D."/>
            <person name="Schwarz E.M."/>
            <person name="Thomas C.G."/>
            <person name="Felde R.L."/>
            <person name="Korf I.F."/>
            <person name="Cutter A.D."/>
            <person name="Schartner C.M."/>
            <person name="Ralston E.J."/>
            <person name="Meyer B.J."/>
            <person name="Haag E.S."/>
        </authorList>
    </citation>
    <scope>NUCLEOTIDE SEQUENCE [LARGE SCALE GENOMIC DNA]</scope>
    <source>
        <strain evidence="7">JU1422</strain>
    </source>
</reference>
<accession>A0A2G5T4Y1</accession>
<dbReference type="InterPro" id="IPR045172">
    <property type="entry name" value="TBCB_Ubl"/>
</dbReference>
<name>A0A2G5T4Y1_9PELO</name>
<organism evidence="6 7">
    <name type="scientific">Caenorhabditis nigoni</name>
    <dbReference type="NCBI Taxonomy" id="1611254"/>
    <lineage>
        <taxon>Eukaryota</taxon>
        <taxon>Metazoa</taxon>
        <taxon>Ecdysozoa</taxon>
        <taxon>Nematoda</taxon>
        <taxon>Chromadorea</taxon>
        <taxon>Rhabditida</taxon>
        <taxon>Rhabditina</taxon>
        <taxon>Rhabditomorpha</taxon>
        <taxon>Rhabditoidea</taxon>
        <taxon>Rhabditidae</taxon>
        <taxon>Peloderinae</taxon>
        <taxon>Caenorhabditis</taxon>
    </lineage>
</organism>
<dbReference type="GO" id="GO:0031122">
    <property type="term" value="P:cytoplasmic microtubule organization"/>
    <property type="evidence" value="ECO:0007669"/>
    <property type="project" value="TreeGrafter"/>
</dbReference>
<protein>
    <recommendedName>
        <fullName evidence="5">CAP-Gly domain-containing protein</fullName>
    </recommendedName>
</protein>
<dbReference type="STRING" id="1611254.A0A2G5T4Y1"/>
<evidence type="ECO:0000256" key="2">
    <source>
        <dbReference type="ARBA" id="ARBA00022490"/>
    </source>
</evidence>
<dbReference type="InterPro" id="IPR000938">
    <property type="entry name" value="CAP-Gly_domain"/>
</dbReference>
<dbReference type="Pfam" id="PF01302">
    <property type="entry name" value="CAP_GLY"/>
    <property type="match status" value="1"/>
</dbReference>